<protein>
    <submittedName>
        <fullName evidence="1">Uncharacterized protein</fullName>
    </submittedName>
</protein>
<sequence>MTIWFALTSYRMCSRFSSSPFILYSWSVKHVWCVPDF</sequence>
<name>A0A0A9E8S1_ARUDO</name>
<reference evidence="1" key="2">
    <citation type="journal article" date="2015" name="Data Brief">
        <title>Shoot transcriptome of the giant reed, Arundo donax.</title>
        <authorList>
            <person name="Barrero R.A."/>
            <person name="Guerrero F.D."/>
            <person name="Moolhuijzen P."/>
            <person name="Goolsby J.A."/>
            <person name="Tidwell J."/>
            <person name="Bellgard S.E."/>
            <person name="Bellgard M.I."/>
        </authorList>
    </citation>
    <scope>NUCLEOTIDE SEQUENCE</scope>
    <source>
        <tissue evidence="1">Shoot tissue taken approximately 20 cm above the soil surface</tissue>
    </source>
</reference>
<organism evidence="1">
    <name type="scientific">Arundo donax</name>
    <name type="common">Giant reed</name>
    <name type="synonym">Donax arundinaceus</name>
    <dbReference type="NCBI Taxonomy" id="35708"/>
    <lineage>
        <taxon>Eukaryota</taxon>
        <taxon>Viridiplantae</taxon>
        <taxon>Streptophyta</taxon>
        <taxon>Embryophyta</taxon>
        <taxon>Tracheophyta</taxon>
        <taxon>Spermatophyta</taxon>
        <taxon>Magnoliopsida</taxon>
        <taxon>Liliopsida</taxon>
        <taxon>Poales</taxon>
        <taxon>Poaceae</taxon>
        <taxon>PACMAD clade</taxon>
        <taxon>Arundinoideae</taxon>
        <taxon>Arundineae</taxon>
        <taxon>Arundo</taxon>
    </lineage>
</organism>
<accession>A0A0A9E8S1</accession>
<evidence type="ECO:0000313" key="1">
    <source>
        <dbReference type="EMBL" id="JAD97109.1"/>
    </source>
</evidence>
<dbReference type="EMBL" id="GBRH01200786">
    <property type="protein sequence ID" value="JAD97109.1"/>
    <property type="molecule type" value="Transcribed_RNA"/>
</dbReference>
<dbReference type="AlphaFoldDB" id="A0A0A9E8S1"/>
<reference evidence="1" key="1">
    <citation type="submission" date="2014-09" db="EMBL/GenBank/DDBJ databases">
        <authorList>
            <person name="Magalhaes I.L.F."/>
            <person name="Oliveira U."/>
            <person name="Santos F.R."/>
            <person name="Vidigal T.H.D.A."/>
            <person name="Brescovit A.D."/>
            <person name="Santos A.J."/>
        </authorList>
    </citation>
    <scope>NUCLEOTIDE SEQUENCE</scope>
    <source>
        <tissue evidence="1">Shoot tissue taken approximately 20 cm above the soil surface</tissue>
    </source>
</reference>
<proteinExistence type="predicted"/>